<dbReference type="Gene3D" id="3.40.50.300">
    <property type="entry name" value="P-loop containing nucleotide triphosphate hydrolases"/>
    <property type="match status" value="1"/>
</dbReference>
<accession>A0A2V0P7Q8</accession>
<gene>
    <name evidence="2" type="ORF">Rsub_07463</name>
</gene>
<reference evidence="2 3" key="1">
    <citation type="journal article" date="2018" name="Sci. Rep.">
        <title>Raphidocelis subcapitata (=Pseudokirchneriella subcapitata) provides an insight into genome evolution and environmental adaptations in the Sphaeropleales.</title>
        <authorList>
            <person name="Suzuki S."/>
            <person name="Yamaguchi H."/>
            <person name="Nakajima N."/>
            <person name="Kawachi M."/>
        </authorList>
    </citation>
    <scope>NUCLEOTIDE SEQUENCE [LARGE SCALE GENOMIC DNA]</scope>
    <source>
        <strain evidence="2 3">NIES-35</strain>
    </source>
</reference>
<dbReference type="InterPro" id="IPR027417">
    <property type="entry name" value="P-loop_NTPase"/>
</dbReference>
<name>A0A2V0P7Q8_9CHLO</name>
<dbReference type="EMBL" id="BDRX01000058">
    <property type="protein sequence ID" value="GBF94962.1"/>
    <property type="molecule type" value="Genomic_DNA"/>
</dbReference>
<dbReference type="Proteomes" id="UP000247498">
    <property type="component" value="Unassembled WGS sequence"/>
</dbReference>
<organism evidence="2 3">
    <name type="scientific">Raphidocelis subcapitata</name>
    <dbReference type="NCBI Taxonomy" id="307507"/>
    <lineage>
        <taxon>Eukaryota</taxon>
        <taxon>Viridiplantae</taxon>
        <taxon>Chlorophyta</taxon>
        <taxon>core chlorophytes</taxon>
        <taxon>Chlorophyceae</taxon>
        <taxon>CS clade</taxon>
        <taxon>Sphaeropleales</taxon>
        <taxon>Selenastraceae</taxon>
        <taxon>Raphidocelis</taxon>
    </lineage>
</organism>
<evidence type="ECO:0000313" key="2">
    <source>
        <dbReference type="EMBL" id="GBF94962.1"/>
    </source>
</evidence>
<feature type="compositionally biased region" description="Pro residues" evidence="1">
    <location>
        <begin position="63"/>
        <end position="79"/>
    </location>
</feature>
<dbReference type="InParanoid" id="A0A2V0P7Q8"/>
<dbReference type="AlphaFoldDB" id="A0A2V0P7Q8"/>
<protein>
    <submittedName>
        <fullName evidence="2">Uncharacterized protein</fullName>
    </submittedName>
</protein>
<evidence type="ECO:0000313" key="3">
    <source>
        <dbReference type="Proteomes" id="UP000247498"/>
    </source>
</evidence>
<dbReference type="PANTHER" id="PTHR46688:SF1">
    <property type="entry name" value="ADP-RIBOSYLATION FACTOR-LIKE PROTEIN 16"/>
    <property type="match status" value="1"/>
</dbReference>
<proteinExistence type="predicted"/>
<feature type="compositionally biased region" description="Gly residues" evidence="1">
    <location>
        <begin position="212"/>
        <end position="230"/>
    </location>
</feature>
<dbReference type="SUPFAM" id="SSF52540">
    <property type="entry name" value="P-loop containing nucleoside triphosphate hydrolases"/>
    <property type="match status" value="1"/>
</dbReference>
<evidence type="ECO:0000256" key="1">
    <source>
        <dbReference type="SAM" id="MobiDB-lite"/>
    </source>
</evidence>
<sequence>MQAPAGCGCCGCGCGGWRRRQRAAAPAPDALGSGKTTLLLQLQELRSPSAARARRRARATVAPEPPPPPPPTRAPPPQPTVGTELVRAPTGRRRAPRRLLLREVGGQMAPLWPAFFAEAAAVVFVVDARAPEALPRAAGEIAKALEHPGTQGKPVCIFFSASRASGGGAAGEPLAGAAPAPEAAEQLLGLAELAARHPGRIRVVRDFASGGSGGLGDGGGSGGNGSGGWAGRSSSAALREAAVAELLEWLADAARAAREAAGAAGVRRQKRRGWRQWWRPSRRAAVVPEG</sequence>
<comment type="caution">
    <text evidence="2">The sequence shown here is derived from an EMBL/GenBank/DDBJ whole genome shotgun (WGS) entry which is preliminary data.</text>
</comment>
<feature type="region of interest" description="Disordered" evidence="1">
    <location>
        <begin position="45"/>
        <end position="92"/>
    </location>
</feature>
<keyword evidence="3" id="KW-1185">Reference proteome</keyword>
<dbReference type="PANTHER" id="PTHR46688">
    <property type="entry name" value="ADP-RIBOSYLATION FACTOR-LIKE PROTEIN 16"/>
    <property type="match status" value="1"/>
</dbReference>
<dbReference type="STRING" id="307507.A0A2V0P7Q8"/>
<feature type="region of interest" description="Disordered" evidence="1">
    <location>
        <begin position="212"/>
        <end position="232"/>
    </location>
</feature>